<dbReference type="InterPro" id="IPR036388">
    <property type="entry name" value="WH-like_DNA-bd_sf"/>
</dbReference>
<dbReference type="Proteomes" id="UP000705379">
    <property type="component" value="Unassembled WGS sequence"/>
</dbReference>
<dbReference type="PRINTS" id="PR00039">
    <property type="entry name" value="HTHLYSR"/>
</dbReference>
<evidence type="ECO:0000313" key="6">
    <source>
        <dbReference type="EMBL" id="MBS8259311.1"/>
    </source>
</evidence>
<dbReference type="SUPFAM" id="SSF46785">
    <property type="entry name" value="Winged helix' DNA-binding domain"/>
    <property type="match status" value="1"/>
</dbReference>
<dbReference type="GO" id="GO:0003700">
    <property type="term" value="F:DNA-binding transcription factor activity"/>
    <property type="evidence" value="ECO:0007669"/>
    <property type="project" value="InterPro"/>
</dbReference>
<dbReference type="SUPFAM" id="SSF53850">
    <property type="entry name" value="Periplasmic binding protein-like II"/>
    <property type="match status" value="1"/>
</dbReference>
<protein>
    <submittedName>
        <fullName evidence="6">LysR family transcriptional regulator</fullName>
    </submittedName>
</protein>
<dbReference type="Pfam" id="PF00126">
    <property type="entry name" value="HTH_1"/>
    <property type="match status" value="1"/>
</dbReference>
<dbReference type="InterPro" id="IPR058163">
    <property type="entry name" value="LysR-type_TF_proteobact-type"/>
</dbReference>
<dbReference type="InterPro" id="IPR000847">
    <property type="entry name" value="LysR_HTH_N"/>
</dbReference>
<evidence type="ECO:0000256" key="3">
    <source>
        <dbReference type="ARBA" id="ARBA00023125"/>
    </source>
</evidence>
<evidence type="ECO:0000313" key="7">
    <source>
        <dbReference type="Proteomes" id="UP000705379"/>
    </source>
</evidence>
<keyword evidence="4" id="KW-0804">Transcription</keyword>
<dbReference type="InterPro" id="IPR005119">
    <property type="entry name" value="LysR_subst-bd"/>
</dbReference>
<evidence type="ECO:0000256" key="2">
    <source>
        <dbReference type="ARBA" id="ARBA00023015"/>
    </source>
</evidence>
<dbReference type="GO" id="GO:0043565">
    <property type="term" value="F:sequence-specific DNA binding"/>
    <property type="evidence" value="ECO:0007669"/>
    <property type="project" value="TreeGrafter"/>
</dbReference>
<gene>
    <name evidence="6" type="ORF">DYI23_03670</name>
</gene>
<keyword evidence="3" id="KW-0238">DNA-binding</keyword>
<proteinExistence type="inferred from homology"/>
<dbReference type="AlphaFoldDB" id="A0A944GS69"/>
<sequence length="296" mass="32729">MSQLPHVTWLRAFESAARNSSFSAAAEELNLTPAAVSQQIKLLEQHLGAPLFRRMARGVALTDMGHAYAQPIRKAFSEMQDATSELFTSNAKRTVHVRASISYAALVLAPLLKGFQDTHPDIDIRLTTAVWTDRIEDDAIDVEIRFGHGDWAEQDIRHLGHRFAQLVCHPDFAASFAGDLSFEALAAHAVQIIGSEADWSLMARHFGFEGMPEIGGTKVDSSVIALQMVAAGSGAAIVSESFIENYLAQGVLVAPFDHRLPLSRSFFMIVDDSAQKRREVLQFCDWLAEQHREKTI</sequence>
<dbReference type="PANTHER" id="PTHR30537:SF74">
    <property type="entry name" value="HTH-TYPE TRANSCRIPTIONAL REGULATOR TRPI"/>
    <property type="match status" value="1"/>
</dbReference>
<reference evidence="6" key="1">
    <citation type="submission" date="2018-08" db="EMBL/GenBank/DDBJ databases">
        <authorList>
            <person name="Jin W."/>
            <person name="Wang H."/>
            <person name="Yang Y."/>
            <person name="Li M."/>
            <person name="Liu J."/>
        </authorList>
    </citation>
    <scope>NUCLEOTIDE SEQUENCE</scope>
    <source>
        <strain evidence="6">AESS21</strain>
    </source>
</reference>
<dbReference type="Pfam" id="PF03466">
    <property type="entry name" value="LysR_substrate"/>
    <property type="match status" value="1"/>
</dbReference>
<dbReference type="PROSITE" id="PS50931">
    <property type="entry name" value="HTH_LYSR"/>
    <property type="match status" value="1"/>
</dbReference>
<evidence type="ECO:0000256" key="4">
    <source>
        <dbReference type="ARBA" id="ARBA00023163"/>
    </source>
</evidence>
<feature type="domain" description="HTH lysR-type" evidence="5">
    <location>
        <begin position="5"/>
        <end position="62"/>
    </location>
</feature>
<dbReference type="GO" id="GO:0006351">
    <property type="term" value="P:DNA-templated transcription"/>
    <property type="evidence" value="ECO:0007669"/>
    <property type="project" value="TreeGrafter"/>
</dbReference>
<dbReference type="RefSeq" id="WP_213214963.1">
    <property type="nucleotide sequence ID" value="NZ_QTKU01000001.1"/>
</dbReference>
<dbReference type="FunFam" id="1.10.10.10:FF:000038">
    <property type="entry name" value="Glycine cleavage system transcriptional activator"/>
    <property type="match status" value="1"/>
</dbReference>
<reference evidence="6" key="2">
    <citation type="journal article" date="2021" name="Microorganisms">
        <title>Bacterial Dimethylsulfoniopropionate Biosynthesis in the East China Sea.</title>
        <authorList>
            <person name="Liu J."/>
            <person name="Zhang Y."/>
            <person name="Liu J."/>
            <person name="Zhong H."/>
            <person name="Williams B.T."/>
            <person name="Zheng Y."/>
            <person name="Curson A.R.J."/>
            <person name="Sun C."/>
            <person name="Sun H."/>
            <person name="Song D."/>
            <person name="Wagner Mackenzie B."/>
            <person name="Bermejo Martinez A."/>
            <person name="Todd J.D."/>
            <person name="Zhang X.H."/>
        </authorList>
    </citation>
    <scope>NUCLEOTIDE SEQUENCE</scope>
    <source>
        <strain evidence="6">AESS21</strain>
    </source>
</reference>
<dbReference type="PANTHER" id="PTHR30537">
    <property type="entry name" value="HTH-TYPE TRANSCRIPTIONAL REGULATOR"/>
    <property type="match status" value="1"/>
</dbReference>
<dbReference type="EMBL" id="QTKU01000001">
    <property type="protein sequence ID" value="MBS8259311.1"/>
    <property type="molecule type" value="Genomic_DNA"/>
</dbReference>
<comment type="caution">
    <text evidence="6">The sequence shown here is derived from an EMBL/GenBank/DDBJ whole genome shotgun (WGS) entry which is preliminary data.</text>
</comment>
<organism evidence="6 7">
    <name type="scientific">Roseibium polysiphoniae</name>
    <dbReference type="NCBI Taxonomy" id="2571221"/>
    <lineage>
        <taxon>Bacteria</taxon>
        <taxon>Pseudomonadati</taxon>
        <taxon>Pseudomonadota</taxon>
        <taxon>Alphaproteobacteria</taxon>
        <taxon>Hyphomicrobiales</taxon>
        <taxon>Stappiaceae</taxon>
        <taxon>Roseibium</taxon>
    </lineage>
</organism>
<evidence type="ECO:0000256" key="1">
    <source>
        <dbReference type="ARBA" id="ARBA00009437"/>
    </source>
</evidence>
<keyword evidence="2" id="KW-0805">Transcription regulation</keyword>
<comment type="similarity">
    <text evidence="1">Belongs to the LysR transcriptional regulatory family.</text>
</comment>
<dbReference type="Gene3D" id="1.10.10.10">
    <property type="entry name" value="Winged helix-like DNA-binding domain superfamily/Winged helix DNA-binding domain"/>
    <property type="match status" value="1"/>
</dbReference>
<dbReference type="Gene3D" id="3.40.190.10">
    <property type="entry name" value="Periplasmic binding protein-like II"/>
    <property type="match status" value="2"/>
</dbReference>
<dbReference type="InterPro" id="IPR036390">
    <property type="entry name" value="WH_DNA-bd_sf"/>
</dbReference>
<evidence type="ECO:0000259" key="5">
    <source>
        <dbReference type="PROSITE" id="PS50931"/>
    </source>
</evidence>
<accession>A0A944GS69</accession>
<name>A0A944GS69_9HYPH</name>